<dbReference type="OrthoDB" id="2339329at2"/>
<sequence>MLRSSILSVAAAFATLLISPSARAETPFLWGTSTAAYQVEGGWQADGKGLSNWDVYTNQVKVVQSVSGRPETGNVADDFYDRPRYLGDIQLMKKLGTNAFRFSIAWSRIFPHGTGTPDEAGLKHYSQFIDDLRANGIEPVVTIYHWDMPQALADKGGWANPDSVRWYALYADTLFREFGSRVKTFITVNEPFVDLFMIQPAVQSVVKRDPSVGLLTTRNYSRQAIAAHHILLASATAIRDYHAQKLDGRVGITLNFTPTIPEQGDDPADRKAAAMEDEAQNRWFLDAIYKGRYPPDVLQAYQAANPEFQPSAADMKLISDNPPDFLGANYYSPAYVRADPNAALGANWLSTNPDKVPSFNGPVRPEYLTELLLRFRDQYGNPPVLVTENGAGFGERDEQVAGDIVRDPLRADYIRRHVEAMLKARQEGANVQGYFLWSLLDNFEWTAGYGKRFGIVRVDFDTQKRTLKESFFGYRKLIADHPDGR</sequence>
<dbReference type="STRING" id="1855383.SAMN05216548_101403"/>
<evidence type="ECO:0000256" key="8">
    <source>
        <dbReference type="SAM" id="SignalP"/>
    </source>
</evidence>
<dbReference type="EC" id="3.2.1.21" evidence="2"/>
<dbReference type="AlphaFoldDB" id="A0A1H9ADU8"/>
<evidence type="ECO:0000313" key="9">
    <source>
        <dbReference type="EMBL" id="SEP74942.1"/>
    </source>
</evidence>
<dbReference type="InterPro" id="IPR018120">
    <property type="entry name" value="Glyco_hydro_1_AS"/>
</dbReference>
<keyword evidence="4 7" id="KW-0326">Glycosidase</keyword>
<dbReference type="PROSITE" id="PS00572">
    <property type="entry name" value="GLYCOSYL_HYDROL_F1_1"/>
    <property type="match status" value="1"/>
</dbReference>
<comment type="similarity">
    <text evidence="1 6">Belongs to the glycosyl hydrolase 1 family.</text>
</comment>
<dbReference type="InterPro" id="IPR017853">
    <property type="entry name" value="GH"/>
</dbReference>
<keyword evidence="8" id="KW-0732">Signal</keyword>
<dbReference type="RefSeq" id="WP_092494901.1">
    <property type="nucleotide sequence ID" value="NZ_FOFG01000001.1"/>
</dbReference>
<evidence type="ECO:0000256" key="6">
    <source>
        <dbReference type="RuleBase" id="RU003690"/>
    </source>
</evidence>
<dbReference type="PANTHER" id="PTHR10353">
    <property type="entry name" value="GLYCOSYL HYDROLASE"/>
    <property type="match status" value="1"/>
</dbReference>
<evidence type="ECO:0000256" key="1">
    <source>
        <dbReference type="ARBA" id="ARBA00010838"/>
    </source>
</evidence>
<dbReference type="PANTHER" id="PTHR10353:SF36">
    <property type="entry name" value="LP05116P"/>
    <property type="match status" value="1"/>
</dbReference>
<evidence type="ECO:0000256" key="5">
    <source>
        <dbReference type="PROSITE-ProRule" id="PRU10055"/>
    </source>
</evidence>
<dbReference type="PRINTS" id="PR00131">
    <property type="entry name" value="GLHYDRLASE1"/>
</dbReference>
<reference evidence="9 10" key="1">
    <citation type="submission" date="2016-10" db="EMBL/GenBank/DDBJ databases">
        <authorList>
            <person name="de Groot N.N."/>
        </authorList>
    </citation>
    <scope>NUCLEOTIDE SEQUENCE [LARGE SCALE GENOMIC DNA]</scope>
    <source>
        <strain evidence="9 10">A52C2</strain>
    </source>
</reference>
<dbReference type="Gene3D" id="3.20.20.80">
    <property type="entry name" value="Glycosidases"/>
    <property type="match status" value="1"/>
</dbReference>
<evidence type="ECO:0000256" key="3">
    <source>
        <dbReference type="ARBA" id="ARBA00022801"/>
    </source>
</evidence>
<evidence type="ECO:0000256" key="2">
    <source>
        <dbReference type="ARBA" id="ARBA00012744"/>
    </source>
</evidence>
<gene>
    <name evidence="9" type="ORF">SAMN05216548_101403</name>
</gene>
<dbReference type="SUPFAM" id="SSF51445">
    <property type="entry name" value="(Trans)glycosidases"/>
    <property type="match status" value="1"/>
</dbReference>
<evidence type="ECO:0000256" key="4">
    <source>
        <dbReference type="ARBA" id="ARBA00023295"/>
    </source>
</evidence>
<accession>A0A1H9ADU8</accession>
<dbReference type="InterPro" id="IPR033132">
    <property type="entry name" value="GH_1_N_CS"/>
</dbReference>
<evidence type="ECO:0000256" key="7">
    <source>
        <dbReference type="RuleBase" id="RU004468"/>
    </source>
</evidence>
<organism evidence="9 10">
    <name type="scientific">Faunimonas pinastri</name>
    <dbReference type="NCBI Taxonomy" id="1855383"/>
    <lineage>
        <taxon>Bacteria</taxon>
        <taxon>Pseudomonadati</taxon>
        <taxon>Pseudomonadota</taxon>
        <taxon>Alphaproteobacteria</taxon>
        <taxon>Hyphomicrobiales</taxon>
        <taxon>Afifellaceae</taxon>
        <taxon>Faunimonas</taxon>
    </lineage>
</organism>
<proteinExistence type="inferred from homology"/>
<dbReference type="PROSITE" id="PS00653">
    <property type="entry name" value="GLYCOSYL_HYDROL_F1_2"/>
    <property type="match status" value="1"/>
</dbReference>
<feature type="active site" description="Nucleophile" evidence="5">
    <location>
        <position position="388"/>
    </location>
</feature>
<dbReference type="InterPro" id="IPR001360">
    <property type="entry name" value="Glyco_hydro_1"/>
</dbReference>
<feature type="signal peptide" evidence="8">
    <location>
        <begin position="1"/>
        <end position="24"/>
    </location>
</feature>
<dbReference type="FunFam" id="3.20.20.80:FF:000004">
    <property type="entry name" value="Beta-glucosidase 6-phospho-beta-glucosidase"/>
    <property type="match status" value="1"/>
</dbReference>
<dbReference type="GO" id="GO:0008422">
    <property type="term" value="F:beta-glucosidase activity"/>
    <property type="evidence" value="ECO:0007669"/>
    <property type="project" value="UniProtKB-EC"/>
</dbReference>
<dbReference type="EMBL" id="FOFG01000001">
    <property type="protein sequence ID" value="SEP74942.1"/>
    <property type="molecule type" value="Genomic_DNA"/>
</dbReference>
<keyword evidence="10" id="KW-1185">Reference proteome</keyword>
<protein>
    <recommendedName>
        <fullName evidence="2">beta-glucosidase</fullName>
        <ecNumber evidence="2">3.2.1.21</ecNumber>
    </recommendedName>
</protein>
<name>A0A1H9ADU8_9HYPH</name>
<keyword evidence="3 7" id="KW-0378">Hydrolase</keyword>
<evidence type="ECO:0000313" key="10">
    <source>
        <dbReference type="Proteomes" id="UP000199647"/>
    </source>
</evidence>
<feature type="chain" id="PRO_5011623073" description="beta-glucosidase" evidence="8">
    <location>
        <begin position="25"/>
        <end position="485"/>
    </location>
</feature>
<dbReference type="GO" id="GO:0005975">
    <property type="term" value="P:carbohydrate metabolic process"/>
    <property type="evidence" value="ECO:0007669"/>
    <property type="project" value="InterPro"/>
</dbReference>
<dbReference type="Proteomes" id="UP000199647">
    <property type="component" value="Unassembled WGS sequence"/>
</dbReference>
<dbReference type="Pfam" id="PF00232">
    <property type="entry name" value="Glyco_hydro_1"/>
    <property type="match status" value="1"/>
</dbReference>